<dbReference type="AlphaFoldDB" id="A0A1V9Z3E5"/>
<evidence type="ECO:0000256" key="1">
    <source>
        <dbReference type="ARBA" id="ARBA00022614"/>
    </source>
</evidence>
<evidence type="ECO:0000313" key="4">
    <source>
        <dbReference type="Proteomes" id="UP000243579"/>
    </source>
</evidence>
<comment type="caution">
    <text evidence="3">The sequence shown here is derived from an EMBL/GenBank/DDBJ whole genome shotgun (WGS) entry which is preliminary data.</text>
</comment>
<evidence type="ECO:0000313" key="3">
    <source>
        <dbReference type="EMBL" id="OQR92533.1"/>
    </source>
</evidence>
<dbReference type="SUPFAM" id="SSF52058">
    <property type="entry name" value="L domain-like"/>
    <property type="match status" value="1"/>
</dbReference>
<dbReference type="PROSITE" id="PS51450">
    <property type="entry name" value="LRR"/>
    <property type="match status" value="1"/>
</dbReference>
<sequence>MPLERLTEELVREIAAEYPALSNLNLSKNEIRTIDCDLSALPHVSRLNLSHNHLSTLPSTLHRQLPELRQLLVAHNRFVSLESFRALHSLTKLDVGYNLLQHFDQLDVLASLPSLTHLILEGNVRLDEDPQYRVAVAAKLPRLCILDDK</sequence>
<dbReference type="InterPro" id="IPR032675">
    <property type="entry name" value="LRR_dom_sf"/>
</dbReference>
<dbReference type="Pfam" id="PF13855">
    <property type="entry name" value="LRR_8"/>
    <property type="match status" value="2"/>
</dbReference>
<dbReference type="STRING" id="1202772.A0A1V9Z3E5"/>
<reference evidence="3 4" key="1">
    <citation type="journal article" date="2014" name="Genome Biol. Evol.">
        <title>The secreted proteins of Achlya hypogyna and Thraustotheca clavata identify the ancestral oomycete secretome and reveal gene acquisitions by horizontal gene transfer.</title>
        <authorList>
            <person name="Misner I."/>
            <person name="Blouin N."/>
            <person name="Leonard G."/>
            <person name="Richards T.A."/>
            <person name="Lane C.E."/>
        </authorList>
    </citation>
    <scope>NUCLEOTIDE SEQUENCE [LARGE SCALE GENOMIC DNA]</scope>
    <source>
        <strain evidence="3 4">ATCC 48635</strain>
    </source>
</reference>
<name>A0A1V9Z3E5_ACHHY</name>
<gene>
    <name evidence="3" type="ORF">ACHHYP_03532</name>
</gene>
<proteinExistence type="predicted"/>
<organism evidence="3 4">
    <name type="scientific">Achlya hypogyna</name>
    <name type="common">Oomycete</name>
    <name type="synonym">Protoachlya hypogyna</name>
    <dbReference type="NCBI Taxonomy" id="1202772"/>
    <lineage>
        <taxon>Eukaryota</taxon>
        <taxon>Sar</taxon>
        <taxon>Stramenopiles</taxon>
        <taxon>Oomycota</taxon>
        <taxon>Saprolegniomycetes</taxon>
        <taxon>Saprolegniales</taxon>
        <taxon>Achlyaceae</taxon>
        <taxon>Achlya</taxon>
    </lineage>
</organism>
<dbReference type="PANTHER" id="PTHR15454">
    <property type="entry name" value="NISCHARIN RELATED"/>
    <property type="match status" value="1"/>
</dbReference>
<dbReference type="SMART" id="SM00369">
    <property type="entry name" value="LRR_TYP"/>
    <property type="match status" value="3"/>
</dbReference>
<dbReference type="InterPro" id="IPR001611">
    <property type="entry name" value="Leu-rich_rpt"/>
</dbReference>
<evidence type="ECO:0000256" key="2">
    <source>
        <dbReference type="ARBA" id="ARBA00022737"/>
    </source>
</evidence>
<dbReference type="EMBL" id="JNBR01000454">
    <property type="protein sequence ID" value="OQR92533.1"/>
    <property type="molecule type" value="Genomic_DNA"/>
</dbReference>
<dbReference type="GO" id="GO:0005737">
    <property type="term" value="C:cytoplasm"/>
    <property type="evidence" value="ECO:0007669"/>
    <property type="project" value="TreeGrafter"/>
</dbReference>
<dbReference type="OrthoDB" id="1060944at2759"/>
<dbReference type="Proteomes" id="UP000243579">
    <property type="component" value="Unassembled WGS sequence"/>
</dbReference>
<accession>A0A1V9Z3E5</accession>
<dbReference type="Gene3D" id="3.80.10.10">
    <property type="entry name" value="Ribonuclease Inhibitor"/>
    <property type="match status" value="1"/>
</dbReference>
<keyword evidence="2" id="KW-0677">Repeat</keyword>
<protein>
    <submittedName>
        <fullName evidence="3">Uncharacterized protein</fullName>
    </submittedName>
</protein>
<keyword evidence="1" id="KW-0433">Leucine-rich repeat</keyword>
<dbReference type="InterPro" id="IPR003591">
    <property type="entry name" value="Leu-rich_rpt_typical-subtyp"/>
</dbReference>
<keyword evidence="4" id="KW-1185">Reference proteome</keyword>